<evidence type="ECO:0000259" key="4">
    <source>
        <dbReference type="PROSITE" id="PS51695"/>
    </source>
</evidence>
<dbReference type="PANTHER" id="PTHR14218">
    <property type="entry name" value="PROTEASE S8 TRIPEPTIDYL PEPTIDASE I CLN2"/>
    <property type="match status" value="1"/>
</dbReference>
<dbReference type="EMBL" id="CP012333">
    <property type="protein sequence ID" value="AKV03506.1"/>
    <property type="molecule type" value="Genomic_DNA"/>
</dbReference>
<keyword evidence="1 5" id="KW-0645">Protease</keyword>
<dbReference type="InterPro" id="IPR036852">
    <property type="entry name" value="Peptidase_S8/S53_dom_sf"/>
</dbReference>
<keyword evidence="2" id="KW-0378">Hydrolase</keyword>
<dbReference type="InterPro" id="IPR023828">
    <property type="entry name" value="Peptidase_S8_Ser-AS"/>
</dbReference>
<dbReference type="Proteomes" id="UP000064967">
    <property type="component" value="Chromosome"/>
</dbReference>
<dbReference type="InterPro" id="IPR030400">
    <property type="entry name" value="Sedolisin_dom"/>
</dbReference>
<evidence type="ECO:0000313" key="6">
    <source>
        <dbReference type="Proteomes" id="UP000064967"/>
    </source>
</evidence>
<evidence type="ECO:0000313" key="5">
    <source>
        <dbReference type="EMBL" id="AKV03506.1"/>
    </source>
</evidence>
<organism evidence="5 6">
    <name type="scientific">Labilithrix luteola</name>
    <dbReference type="NCBI Taxonomy" id="1391654"/>
    <lineage>
        <taxon>Bacteria</taxon>
        <taxon>Pseudomonadati</taxon>
        <taxon>Myxococcota</taxon>
        <taxon>Polyangia</taxon>
        <taxon>Polyangiales</taxon>
        <taxon>Labilitrichaceae</taxon>
        <taxon>Labilithrix</taxon>
    </lineage>
</organism>
<keyword evidence="3" id="KW-0720">Serine protease</keyword>
<dbReference type="GO" id="GO:0008240">
    <property type="term" value="F:tripeptidyl-peptidase activity"/>
    <property type="evidence" value="ECO:0007669"/>
    <property type="project" value="TreeGrafter"/>
</dbReference>
<dbReference type="GO" id="GO:0006508">
    <property type="term" value="P:proteolysis"/>
    <property type="evidence" value="ECO:0007669"/>
    <property type="project" value="UniProtKB-KW"/>
</dbReference>
<evidence type="ECO:0000256" key="3">
    <source>
        <dbReference type="ARBA" id="ARBA00022825"/>
    </source>
</evidence>
<dbReference type="PANTHER" id="PTHR14218:SF15">
    <property type="entry name" value="TRIPEPTIDYL-PEPTIDASE 1"/>
    <property type="match status" value="1"/>
</dbReference>
<dbReference type="STRING" id="1391654.AKJ09_10169"/>
<reference evidence="5 6" key="1">
    <citation type="submission" date="2015-08" db="EMBL/GenBank/DDBJ databases">
        <authorList>
            <person name="Babu N.S."/>
            <person name="Beckwith C.J."/>
            <person name="Beseler K.G."/>
            <person name="Brison A."/>
            <person name="Carone J.V."/>
            <person name="Caskin T.P."/>
            <person name="Diamond M."/>
            <person name="Durham M.E."/>
            <person name="Foxe J.M."/>
            <person name="Go M."/>
            <person name="Henderson B.A."/>
            <person name="Jones I.B."/>
            <person name="McGettigan J.A."/>
            <person name="Micheletti S.J."/>
            <person name="Nasrallah M.E."/>
            <person name="Ortiz D."/>
            <person name="Piller C.R."/>
            <person name="Privatt S.R."/>
            <person name="Schneider S.L."/>
            <person name="Sharp S."/>
            <person name="Smith T.C."/>
            <person name="Stanton J.D."/>
            <person name="Ullery H.E."/>
            <person name="Wilson R.J."/>
            <person name="Serrano M.G."/>
            <person name="Buck G."/>
            <person name="Lee V."/>
            <person name="Wang Y."/>
            <person name="Carvalho R."/>
            <person name="Voegtly L."/>
            <person name="Shi R."/>
            <person name="Duckworth R."/>
            <person name="Johnson A."/>
            <person name="Loviza R."/>
            <person name="Walstead R."/>
            <person name="Shah Z."/>
            <person name="Kiflezghi M."/>
            <person name="Wade K."/>
            <person name="Ball S.L."/>
            <person name="Bradley K.W."/>
            <person name="Asai D.J."/>
            <person name="Bowman C.A."/>
            <person name="Russell D.A."/>
            <person name="Pope W.H."/>
            <person name="Jacobs-Sera D."/>
            <person name="Hendrix R.W."/>
            <person name="Hatfull G.F."/>
        </authorList>
    </citation>
    <scope>NUCLEOTIDE SEQUENCE [LARGE SCALE GENOMIC DNA]</scope>
    <source>
        <strain evidence="5 6">DSM 27648</strain>
    </source>
</reference>
<name>A0A0K1QCJ8_9BACT</name>
<proteinExistence type="predicted"/>
<dbReference type="Gene3D" id="3.40.50.200">
    <property type="entry name" value="Peptidase S8/S53 domain"/>
    <property type="match status" value="1"/>
</dbReference>
<dbReference type="SUPFAM" id="SSF52743">
    <property type="entry name" value="Subtilisin-like"/>
    <property type="match status" value="1"/>
</dbReference>
<dbReference type="InterPro" id="IPR050819">
    <property type="entry name" value="Tripeptidyl-peptidase_I"/>
</dbReference>
<sequence>MFVDPILSTGVTLALQTGASSCVYVADGTEAARLAAGCALASLCRLSRRGEYGAFLTLARYFYGNNYSRGKGRPAAIPRGRAQPDVSLMAWGPDDEGRPSSFATLFEGLWRDDAGGTSVAAPIWAGIVARLNEARRERTCPRLGSVNPHLYRLAIDEPHVFRGIEEGSTDMVLPGLDGSARRRWFAVPGFRAEKGWNPATGLGVPDVAALESAIRSS</sequence>
<feature type="domain" description="Peptidase S53" evidence="4">
    <location>
        <begin position="1"/>
        <end position="217"/>
    </location>
</feature>
<dbReference type="PROSITE" id="PS00138">
    <property type="entry name" value="SUBTILASE_SER"/>
    <property type="match status" value="1"/>
</dbReference>
<protein>
    <submittedName>
        <fullName evidence="5">Putative periplasmic aspartyl protease</fullName>
    </submittedName>
</protein>
<keyword evidence="6" id="KW-1185">Reference proteome</keyword>
<dbReference type="PROSITE" id="PS51695">
    <property type="entry name" value="SEDOLISIN"/>
    <property type="match status" value="1"/>
</dbReference>
<dbReference type="KEGG" id="llu:AKJ09_10169"/>
<evidence type="ECO:0000256" key="2">
    <source>
        <dbReference type="ARBA" id="ARBA00022801"/>
    </source>
</evidence>
<accession>A0A0K1QCJ8</accession>
<dbReference type="AlphaFoldDB" id="A0A0K1QCJ8"/>
<evidence type="ECO:0000256" key="1">
    <source>
        <dbReference type="ARBA" id="ARBA00022670"/>
    </source>
</evidence>
<gene>
    <name evidence="5" type="ORF">AKJ09_10169</name>
</gene>
<dbReference type="GO" id="GO:0004252">
    <property type="term" value="F:serine-type endopeptidase activity"/>
    <property type="evidence" value="ECO:0007669"/>
    <property type="project" value="InterPro"/>
</dbReference>